<dbReference type="PANTHER" id="PTHR35908">
    <property type="entry name" value="HYPOTHETICAL FUSION PROTEIN"/>
    <property type="match status" value="1"/>
</dbReference>
<accession>A0A2T0YQ19</accession>
<protein>
    <recommendedName>
        <fullName evidence="1">VOC domain-containing protein</fullName>
    </recommendedName>
</protein>
<dbReference type="OrthoDB" id="1645442at2"/>
<feature type="domain" description="VOC" evidence="1">
    <location>
        <begin position="4"/>
        <end position="117"/>
    </location>
</feature>
<comment type="caution">
    <text evidence="2">The sequence shown here is derived from an EMBL/GenBank/DDBJ whole genome shotgun (WGS) entry which is preliminary data.</text>
</comment>
<dbReference type="Proteomes" id="UP000238217">
    <property type="component" value="Unassembled WGS sequence"/>
</dbReference>
<evidence type="ECO:0000313" key="2">
    <source>
        <dbReference type="EMBL" id="PRZ17502.1"/>
    </source>
</evidence>
<name>A0A2T0YQ19_9MICC</name>
<dbReference type="InterPro" id="IPR037523">
    <property type="entry name" value="VOC_core"/>
</dbReference>
<organism evidence="2 3">
    <name type="scientific">Nesterenkonia sandarakina</name>
    <dbReference type="NCBI Taxonomy" id="272918"/>
    <lineage>
        <taxon>Bacteria</taxon>
        <taxon>Bacillati</taxon>
        <taxon>Actinomycetota</taxon>
        <taxon>Actinomycetes</taxon>
        <taxon>Micrococcales</taxon>
        <taxon>Micrococcaceae</taxon>
        <taxon>Nesterenkonia</taxon>
    </lineage>
</organism>
<dbReference type="Pfam" id="PF18029">
    <property type="entry name" value="Glyoxalase_6"/>
    <property type="match status" value="1"/>
</dbReference>
<dbReference type="Gene3D" id="3.10.180.10">
    <property type="entry name" value="2,3-Dihydroxybiphenyl 1,2-Dioxygenase, domain 1"/>
    <property type="match status" value="1"/>
</dbReference>
<evidence type="ECO:0000313" key="3">
    <source>
        <dbReference type="Proteomes" id="UP000238217"/>
    </source>
</evidence>
<keyword evidence="3" id="KW-1185">Reference proteome</keyword>
<dbReference type="SUPFAM" id="SSF54593">
    <property type="entry name" value="Glyoxalase/Bleomycin resistance protein/Dihydroxybiphenyl dioxygenase"/>
    <property type="match status" value="1"/>
</dbReference>
<dbReference type="EMBL" id="PVTY01000005">
    <property type="protein sequence ID" value="PRZ17502.1"/>
    <property type="molecule type" value="Genomic_DNA"/>
</dbReference>
<dbReference type="PROSITE" id="PS51819">
    <property type="entry name" value="VOC"/>
    <property type="match status" value="1"/>
</dbReference>
<gene>
    <name evidence="2" type="ORF">BCL67_10548</name>
</gene>
<sequence>MKITAQTVVFDAADIDAESGFWAKMLGGEVSAREDWHTVVVDGSAPIAVQLAPEHQPPQWPEGRPQQTHLDLDVEDIASAHTEAVELGAEVLQMATGEQRFNVYADPAGHPFCLCWH</sequence>
<reference evidence="2 3" key="1">
    <citation type="submission" date="2018-03" db="EMBL/GenBank/DDBJ databases">
        <title>Comparative analysis of microorganisms from saline springs in Andes Mountain Range, Colombia.</title>
        <authorList>
            <person name="Rubin E."/>
        </authorList>
    </citation>
    <scope>NUCLEOTIDE SEQUENCE [LARGE SCALE GENOMIC DNA]</scope>
    <source>
        <strain evidence="2 3">CG 35</strain>
    </source>
</reference>
<evidence type="ECO:0000259" key="1">
    <source>
        <dbReference type="PROSITE" id="PS51819"/>
    </source>
</evidence>
<proteinExistence type="predicted"/>
<dbReference type="RefSeq" id="WP_106122401.1">
    <property type="nucleotide sequence ID" value="NZ_PVTY01000005.1"/>
</dbReference>
<dbReference type="PANTHER" id="PTHR35908:SF1">
    <property type="entry name" value="CONSERVED PROTEIN"/>
    <property type="match status" value="1"/>
</dbReference>
<dbReference type="InterPro" id="IPR041581">
    <property type="entry name" value="Glyoxalase_6"/>
</dbReference>
<dbReference type="AlphaFoldDB" id="A0A2T0YQ19"/>
<dbReference type="InterPro" id="IPR029068">
    <property type="entry name" value="Glyas_Bleomycin-R_OHBP_Dase"/>
</dbReference>
<dbReference type="CDD" id="cd06587">
    <property type="entry name" value="VOC"/>
    <property type="match status" value="1"/>
</dbReference>